<evidence type="ECO:0000313" key="8">
    <source>
        <dbReference type="EMBL" id="SHE30177.1"/>
    </source>
</evidence>
<evidence type="ECO:0000256" key="6">
    <source>
        <dbReference type="RuleBase" id="RU000481"/>
    </source>
</evidence>
<protein>
    <recommendedName>
        <fullName evidence="6">Aminotransferase</fullName>
        <ecNumber evidence="6">2.6.1.-</ecNumber>
    </recommendedName>
</protein>
<dbReference type="InterPro" id="IPR004838">
    <property type="entry name" value="NHTrfase_class1_PyrdxlP-BS"/>
</dbReference>
<accession>A0A1M4SDS3</accession>
<dbReference type="PANTHER" id="PTHR46383">
    <property type="entry name" value="ASPARTATE AMINOTRANSFERASE"/>
    <property type="match status" value="1"/>
</dbReference>
<dbReference type="PRINTS" id="PR00753">
    <property type="entry name" value="ACCSYNTHASE"/>
</dbReference>
<keyword evidence="4 6" id="KW-0808">Transferase</keyword>
<dbReference type="Gene3D" id="3.90.1150.10">
    <property type="entry name" value="Aspartate Aminotransferase, domain 1"/>
    <property type="match status" value="1"/>
</dbReference>
<evidence type="ECO:0000256" key="2">
    <source>
        <dbReference type="ARBA" id="ARBA00007441"/>
    </source>
</evidence>
<dbReference type="InterPro" id="IPR015422">
    <property type="entry name" value="PyrdxlP-dep_Trfase_small"/>
</dbReference>
<evidence type="ECO:0000256" key="1">
    <source>
        <dbReference type="ARBA" id="ARBA00001933"/>
    </source>
</evidence>
<organism evidence="8 9">
    <name type="scientific">Alkalibacter saccharofermentans DSM 14828</name>
    <dbReference type="NCBI Taxonomy" id="1120975"/>
    <lineage>
        <taxon>Bacteria</taxon>
        <taxon>Bacillati</taxon>
        <taxon>Bacillota</taxon>
        <taxon>Clostridia</taxon>
        <taxon>Eubacteriales</taxon>
        <taxon>Eubacteriaceae</taxon>
        <taxon>Alkalibacter</taxon>
    </lineage>
</organism>
<dbReference type="PROSITE" id="PS00105">
    <property type="entry name" value="AA_TRANSFER_CLASS_1"/>
    <property type="match status" value="1"/>
</dbReference>
<evidence type="ECO:0000256" key="5">
    <source>
        <dbReference type="ARBA" id="ARBA00022898"/>
    </source>
</evidence>
<dbReference type="GO" id="GO:0006520">
    <property type="term" value="P:amino acid metabolic process"/>
    <property type="evidence" value="ECO:0007669"/>
    <property type="project" value="InterPro"/>
</dbReference>
<comment type="cofactor">
    <cofactor evidence="1 6">
        <name>pyridoxal 5'-phosphate</name>
        <dbReference type="ChEBI" id="CHEBI:597326"/>
    </cofactor>
</comment>
<dbReference type="AlphaFoldDB" id="A0A1M4SDS3"/>
<dbReference type="InterPro" id="IPR050596">
    <property type="entry name" value="AspAT/PAT-like"/>
</dbReference>
<evidence type="ECO:0000313" key="9">
    <source>
        <dbReference type="Proteomes" id="UP000184251"/>
    </source>
</evidence>
<name>A0A1M4SDS3_9FIRM</name>
<feature type="domain" description="Aminotransferase class I/classII large" evidence="7">
    <location>
        <begin position="33"/>
        <end position="391"/>
    </location>
</feature>
<keyword evidence="3 6" id="KW-0032">Aminotransferase</keyword>
<dbReference type="EC" id="2.6.1.-" evidence="6"/>
<comment type="similarity">
    <text evidence="2 6">Belongs to the class-I pyridoxal-phosphate-dependent aminotransferase family.</text>
</comment>
<sequence length="399" mass="44052">MKKMISDRVAETKPSITLAITAKAKEMVKSGEDVVGFGAGEPDFDTPEFIKEGAIQAIKDGHTKYTPATGILELRELICEKLKNDNGLSYTPDQILVNSGAKHSLSTAFQSILNEGDEVLVPVPYWVSYPEIVRIAGGIPVFVETKEEDDFKLTGEAFEKSITDKTKAIYINSPSNPVGAIYSIEELKVIADIAVKHQIYVVSDEIYEKLIYDGDEHVSIASLNEDIKKLTIVVNGMSKSHAMTGWRLGYTAANPEVAKAMGTIQGHAVSHPSSITQYAGIAALKCPECVLDGMLSEYDSRRKYCIERLDEIEELSYIYPKGAFYVFINVSWLFGKKYRGTLIKGSMDFANLILDNEKVALVPGVAFGADKFVRISYATSMEEIGKGIDRIEKFIKEVE</sequence>
<evidence type="ECO:0000256" key="4">
    <source>
        <dbReference type="ARBA" id="ARBA00022679"/>
    </source>
</evidence>
<dbReference type="RefSeq" id="WP_084116788.1">
    <property type="nucleotide sequence ID" value="NZ_FQTU01000001.1"/>
</dbReference>
<dbReference type="Proteomes" id="UP000184251">
    <property type="component" value="Unassembled WGS sequence"/>
</dbReference>
<evidence type="ECO:0000259" key="7">
    <source>
        <dbReference type="Pfam" id="PF00155"/>
    </source>
</evidence>
<proteinExistence type="inferred from homology"/>
<dbReference type="Pfam" id="PF00155">
    <property type="entry name" value="Aminotran_1_2"/>
    <property type="match status" value="1"/>
</dbReference>
<dbReference type="PANTHER" id="PTHR46383:SF1">
    <property type="entry name" value="ASPARTATE AMINOTRANSFERASE"/>
    <property type="match status" value="1"/>
</dbReference>
<dbReference type="STRING" id="1120975.SAMN02746064_00218"/>
<dbReference type="FunFam" id="3.40.640.10:FF:000033">
    <property type="entry name" value="Aspartate aminotransferase"/>
    <property type="match status" value="1"/>
</dbReference>
<dbReference type="InterPro" id="IPR004839">
    <property type="entry name" value="Aminotransferase_I/II_large"/>
</dbReference>
<keyword evidence="9" id="KW-1185">Reference proteome</keyword>
<dbReference type="GO" id="GO:0008483">
    <property type="term" value="F:transaminase activity"/>
    <property type="evidence" value="ECO:0007669"/>
    <property type="project" value="UniProtKB-KW"/>
</dbReference>
<dbReference type="EMBL" id="FQTU01000001">
    <property type="protein sequence ID" value="SHE30177.1"/>
    <property type="molecule type" value="Genomic_DNA"/>
</dbReference>
<evidence type="ECO:0000256" key="3">
    <source>
        <dbReference type="ARBA" id="ARBA00022576"/>
    </source>
</evidence>
<dbReference type="GO" id="GO:0030170">
    <property type="term" value="F:pyridoxal phosphate binding"/>
    <property type="evidence" value="ECO:0007669"/>
    <property type="project" value="InterPro"/>
</dbReference>
<reference evidence="8 9" key="1">
    <citation type="submission" date="2016-11" db="EMBL/GenBank/DDBJ databases">
        <authorList>
            <person name="Jaros S."/>
            <person name="Januszkiewicz K."/>
            <person name="Wedrychowicz H."/>
        </authorList>
    </citation>
    <scope>NUCLEOTIDE SEQUENCE [LARGE SCALE GENOMIC DNA]</scope>
    <source>
        <strain evidence="8 9">DSM 14828</strain>
    </source>
</reference>
<gene>
    <name evidence="8" type="ORF">SAMN02746064_00218</name>
</gene>
<dbReference type="Gene3D" id="3.40.640.10">
    <property type="entry name" value="Type I PLP-dependent aspartate aminotransferase-like (Major domain)"/>
    <property type="match status" value="1"/>
</dbReference>
<dbReference type="InterPro" id="IPR015421">
    <property type="entry name" value="PyrdxlP-dep_Trfase_major"/>
</dbReference>
<keyword evidence="5" id="KW-0663">Pyridoxal phosphate</keyword>
<dbReference type="CDD" id="cd00609">
    <property type="entry name" value="AAT_like"/>
    <property type="match status" value="1"/>
</dbReference>
<dbReference type="SUPFAM" id="SSF53383">
    <property type="entry name" value="PLP-dependent transferases"/>
    <property type="match status" value="1"/>
</dbReference>
<dbReference type="InterPro" id="IPR015424">
    <property type="entry name" value="PyrdxlP-dep_Trfase"/>
</dbReference>